<protein>
    <recommendedName>
        <fullName evidence="3">C2H2-type domain-containing protein</fullName>
    </recommendedName>
</protein>
<sequence length="239" mass="27503">MDSSHEEQWMTLPLSDRAASPDIEPSITFQWLVDHAVLGYSLEVSVPWIMDYSGLEDPTTPSIPWIMDSAGLKSPPEPCMSPLFETSILEDLSNPPTPSSSRTREAPTGPPFGDEPNLSRRRSSSPYGVSLPELLPDYTTSSDSIFLSRAKCPFKDANQQCVLRPLETLRHYRQHFKRFFYHYGNCSQSTLDPHNPNKPNQKLEIRCQWRNQHGKQCTRVFSRMDNMRDHVRRIHERKS</sequence>
<name>A0A5N7CQF7_PETAA</name>
<keyword evidence="1" id="KW-0479">Metal-binding</keyword>
<proteinExistence type="predicted"/>
<gene>
    <name evidence="4" type="ORF">BDV23DRAFT_168238</name>
</gene>
<evidence type="ECO:0000313" key="4">
    <source>
        <dbReference type="EMBL" id="KAE8396431.1"/>
    </source>
</evidence>
<accession>A0A5N7CQF7</accession>
<dbReference type="PROSITE" id="PS50157">
    <property type="entry name" value="ZINC_FINGER_C2H2_2"/>
    <property type="match status" value="1"/>
</dbReference>
<reference evidence="4" key="1">
    <citation type="submission" date="2019-04" db="EMBL/GenBank/DDBJ databases">
        <title>Friends and foes A comparative genomics studyof 23 Aspergillus species from section Flavi.</title>
        <authorList>
            <consortium name="DOE Joint Genome Institute"/>
            <person name="Kjaerbolling I."/>
            <person name="Vesth T."/>
            <person name="Frisvad J.C."/>
            <person name="Nybo J.L."/>
            <person name="Theobald S."/>
            <person name="Kildgaard S."/>
            <person name="Isbrandt T."/>
            <person name="Kuo A."/>
            <person name="Sato A."/>
            <person name="Lyhne E.K."/>
            <person name="Kogle M.E."/>
            <person name="Wiebenga A."/>
            <person name="Kun R.S."/>
            <person name="Lubbers R.J."/>
            <person name="Makela M.R."/>
            <person name="Barry K."/>
            <person name="Chovatia M."/>
            <person name="Clum A."/>
            <person name="Daum C."/>
            <person name="Haridas S."/>
            <person name="He G."/>
            <person name="LaButti K."/>
            <person name="Lipzen A."/>
            <person name="Mondo S."/>
            <person name="Riley R."/>
            <person name="Salamov A."/>
            <person name="Simmons B.A."/>
            <person name="Magnuson J.K."/>
            <person name="Henrissat B."/>
            <person name="Mortensen U.H."/>
            <person name="Larsen T.O."/>
            <person name="Devries R.P."/>
            <person name="Grigoriev I.V."/>
            <person name="Machida M."/>
            <person name="Baker S.E."/>
            <person name="Andersen M.R."/>
        </authorList>
    </citation>
    <scope>NUCLEOTIDE SEQUENCE [LARGE SCALE GENOMIC DNA]</scope>
    <source>
        <strain evidence="4">IBT 14317</strain>
    </source>
</reference>
<keyword evidence="1" id="KW-0862">Zinc</keyword>
<dbReference type="GO" id="GO:0008270">
    <property type="term" value="F:zinc ion binding"/>
    <property type="evidence" value="ECO:0007669"/>
    <property type="project" value="UniProtKB-KW"/>
</dbReference>
<organism evidence="4">
    <name type="scientific">Petromyces alliaceus</name>
    <name type="common">Aspergillus alliaceus</name>
    <dbReference type="NCBI Taxonomy" id="209559"/>
    <lineage>
        <taxon>Eukaryota</taxon>
        <taxon>Fungi</taxon>
        <taxon>Dikarya</taxon>
        <taxon>Ascomycota</taxon>
        <taxon>Pezizomycotina</taxon>
        <taxon>Eurotiomycetes</taxon>
        <taxon>Eurotiomycetidae</taxon>
        <taxon>Eurotiales</taxon>
        <taxon>Aspergillaceae</taxon>
        <taxon>Aspergillus</taxon>
        <taxon>Aspergillus subgen. Circumdati</taxon>
    </lineage>
</organism>
<dbReference type="InterPro" id="IPR013087">
    <property type="entry name" value="Znf_C2H2_type"/>
</dbReference>
<evidence type="ECO:0000259" key="3">
    <source>
        <dbReference type="PROSITE" id="PS50157"/>
    </source>
</evidence>
<dbReference type="AlphaFoldDB" id="A0A5N7CQF7"/>
<feature type="region of interest" description="Disordered" evidence="2">
    <location>
        <begin position="90"/>
        <end position="128"/>
    </location>
</feature>
<evidence type="ECO:0000256" key="1">
    <source>
        <dbReference type="PROSITE-ProRule" id="PRU00042"/>
    </source>
</evidence>
<dbReference type="EMBL" id="ML735215">
    <property type="protein sequence ID" value="KAE8396431.1"/>
    <property type="molecule type" value="Genomic_DNA"/>
</dbReference>
<evidence type="ECO:0000256" key="2">
    <source>
        <dbReference type="SAM" id="MobiDB-lite"/>
    </source>
</evidence>
<feature type="domain" description="C2H2-type" evidence="3">
    <location>
        <begin position="205"/>
        <end position="239"/>
    </location>
</feature>
<keyword evidence="1" id="KW-0863">Zinc-finger</keyword>
<dbReference type="Proteomes" id="UP000326877">
    <property type="component" value="Unassembled WGS sequence"/>
</dbReference>
<dbReference type="OrthoDB" id="654211at2759"/>